<reference evidence="5" key="1">
    <citation type="submission" date="2016-11" db="UniProtKB">
        <authorList>
            <consortium name="WormBaseParasite"/>
        </authorList>
    </citation>
    <scope>IDENTIFICATION</scope>
</reference>
<proteinExistence type="predicted"/>
<dbReference type="CDD" id="cd19941">
    <property type="entry name" value="TIL"/>
    <property type="match status" value="1"/>
</dbReference>
<dbReference type="AlphaFoldDB" id="A0A1I7YU90"/>
<protein>
    <submittedName>
        <fullName evidence="5">TIL domain-containing protein</fullName>
    </submittedName>
</protein>
<dbReference type="Proteomes" id="UP000095287">
    <property type="component" value="Unplaced"/>
</dbReference>
<evidence type="ECO:0000313" key="4">
    <source>
        <dbReference type="Proteomes" id="UP000095287"/>
    </source>
</evidence>
<evidence type="ECO:0000313" key="5">
    <source>
        <dbReference type="WBParaSite" id="L893_g19777.t1"/>
    </source>
</evidence>
<keyword evidence="4" id="KW-1185">Reference proteome</keyword>
<accession>A0A1I7YU90</accession>
<dbReference type="GO" id="GO:0004867">
    <property type="term" value="F:serine-type endopeptidase inhibitor activity"/>
    <property type="evidence" value="ECO:0007669"/>
    <property type="project" value="UniProtKB-KW"/>
</dbReference>
<keyword evidence="2" id="KW-0732">Signal</keyword>
<dbReference type="SUPFAM" id="SSF57567">
    <property type="entry name" value="Serine protease inhibitors"/>
    <property type="match status" value="1"/>
</dbReference>
<feature type="signal peptide" evidence="2">
    <location>
        <begin position="1"/>
        <end position="18"/>
    </location>
</feature>
<dbReference type="Gene3D" id="2.10.25.10">
    <property type="entry name" value="Laminin"/>
    <property type="match status" value="1"/>
</dbReference>
<sequence>MKVVLLLAVLTIVAITTAAPPKKKCGANEVWDECPRCLNTCFFRLSEAECGKKCKPAQCVCKKGYLRDTATVEQPCVLVAHCPTRDPPRQELFIAIPPPRK</sequence>
<keyword evidence="1" id="KW-0722">Serine protease inhibitor</keyword>
<name>A0A1I7YU90_9BILA</name>
<keyword evidence="1" id="KW-0646">Protease inhibitor</keyword>
<dbReference type="InterPro" id="IPR002919">
    <property type="entry name" value="TIL_dom"/>
</dbReference>
<dbReference type="InterPro" id="IPR036084">
    <property type="entry name" value="Ser_inhib-like_sf"/>
</dbReference>
<feature type="domain" description="TIL" evidence="3">
    <location>
        <begin position="25"/>
        <end position="82"/>
    </location>
</feature>
<organism evidence="4 5">
    <name type="scientific">Steinernema glaseri</name>
    <dbReference type="NCBI Taxonomy" id="37863"/>
    <lineage>
        <taxon>Eukaryota</taxon>
        <taxon>Metazoa</taxon>
        <taxon>Ecdysozoa</taxon>
        <taxon>Nematoda</taxon>
        <taxon>Chromadorea</taxon>
        <taxon>Rhabditida</taxon>
        <taxon>Tylenchina</taxon>
        <taxon>Panagrolaimomorpha</taxon>
        <taxon>Strongyloidoidea</taxon>
        <taxon>Steinernematidae</taxon>
        <taxon>Steinernema</taxon>
    </lineage>
</organism>
<evidence type="ECO:0000256" key="1">
    <source>
        <dbReference type="ARBA" id="ARBA00022900"/>
    </source>
</evidence>
<dbReference type="WBParaSite" id="L893_g19777.t1">
    <property type="protein sequence ID" value="L893_g19777.t1"/>
    <property type="gene ID" value="L893_g19777"/>
</dbReference>
<evidence type="ECO:0000256" key="2">
    <source>
        <dbReference type="SAM" id="SignalP"/>
    </source>
</evidence>
<evidence type="ECO:0000259" key="3">
    <source>
        <dbReference type="Pfam" id="PF01826"/>
    </source>
</evidence>
<dbReference type="Pfam" id="PF01826">
    <property type="entry name" value="TIL"/>
    <property type="match status" value="1"/>
</dbReference>
<feature type="chain" id="PRO_5009312612" evidence="2">
    <location>
        <begin position="19"/>
        <end position="101"/>
    </location>
</feature>